<reference evidence="3 4" key="1">
    <citation type="journal article" date="2023" name="Microbiol. Spectr.">
        <title>Symbiosis of Carpenter Bees with Uncharacterized Lactic Acid Bacteria Showing NAD Auxotrophy.</title>
        <authorList>
            <person name="Kawasaki S."/>
            <person name="Ozawa K."/>
            <person name="Mori T."/>
            <person name="Yamamoto A."/>
            <person name="Ito M."/>
            <person name="Ohkuma M."/>
            <person name="Sakamoto M."/>
            <person name="Matsutani M."/>
        </authorList>
    </citation>
    <scope>NUCLEOTIDE SEQUENCE [LARGE SCALE GENOMIC DNA]</scope>
    <source>
        <strain evidence="3 4">Kim37-2</strain>
    </source>
</reference>
<protein>
    <submittedName>
        <fullName evidence="3">Uncharacterized protein</fullName>
    </submittedName>
</protein>
<keyword evidence="4" id="KW-1185">Reference proteome</keyword>
<proteinExistence type="predicted"/>
<accession>A0ABN6S966</accession>
<dbReference type="EMBL" id="AP026798">
    <property type="protein sequence ID" value="BDR52707.1"/>
    <property type="molecule type" value="Genomic_DNA"/>
</dbReference>
<evidence type="ECO:0000256" key="1">
    <source>
        <dbReference type="SAM" id="MobiDB-lite"/>
    </source>
</evidence>
<dbReference type="Proteomes" id="UP001321766">
    <property type="component" value="Chromosome"/>
</dbReference>
<organism evidence="3 4">
    <name type="scientific">Bombiscardovia nodaiensis</name>
    <dbReference type="NCBI Taxonomy" id="2932181"/>
    <lineage>
        <taxon>Bacteria</taxon>
        <taxon>Bacillati</taxon>
        <taxon>Actinomycetota</taxon>
        <taxon>Actinomycetes</taxon>
        <taxon>Bifidobacteriales</taxon>
        <taxon>Bifidobacteriaceae</taxon>
        <taxon>Bombiscardovia</taxon>
    </lineage>
</organism>
<keyword evidence="2" id="KW-0732">Signal</keyword>
<feature type="chain" id="PRO_5046258793" evidence="2">
    <location>
        <begin position="41"/>
        <end position="1048"/>
    </location>
</feature>
<feature type="signal peptide" evidence="2">
    <location>
        <begin position="1"/>
        <end position="40"/>
    </location>
</feature>
<name>A0ABN6S966_9BIFI</name>
<gene>
    <name evidence="3" type="ORF">KIM372_06140</name>
</gene>
<evidence type="ECO:0000313" key="3">
    <source>
        <dbReference type="EMBL" id="BDR52707.1"/>
    </source>
</evidence>
<evidence type="ECO:0000256" key="2">
    <source>
        <dbReference type="SAM" id="SignalP"/>
    </source>
</evidence>
<feature type="compositionally biased region" description="Low complexity" evidence="1">
    <location>
        <begin position="43"/>
        <end position="64"/>
    </location>
</feature>
<feature type="region of interest" description="Disordered" evidence="1">
    <location>
        <begin position="43"/>
        <end position="73"/>
    </location>
</feature>
<evidence type="ECO:0000313" key="4">
    <source>
        <dbReference type="Proteomes" id="UP001321766"/>
    </source>
</evidence>
<sequence length="1048" mass="111002">MTMSRTTLHTRWRYLLLTGLSVLVLAVLTLAALAASQASAQDGQAGSGQAQEPAQAQAQAQTQGFSSPLLRTPPEVAPYVEGGELAKSLLIYRGSQTKDHAYFSGDWTKPDGDSDQLRFWQDAARPNASLTVCVRDTQVTSREQCLTRRSQDPVAGKYAVSTSLQDLTNLVGQSPLPQTTALSATLTRINQGDPSPGYIYVKLGSELNVGGQTFLQDQIVKIPVVADYAAPEISDLTVYAPDSNTPLDVDALDIANKAHSVSRSVLRASRDGIDLQFKVVESESGVDLDRVGVAYAGQEYVLPAHKVDADHYWIRLNVDALNLPRSAVGSVNLSLLKILVADKAGNKGLSQALDTVEPFLASTLPDGHPLISLLKLYDIPSSLDFQLTGSPACQQGGVAGPCSSSQAQPSYVQAASGSVSPQFAQKDSTLLTTLADFAPQMHYETAATIASNESTATAQGPGQITGSQARASLPAQDAYTLHYTLSFDNPGMVTLPTSTLLAYVVVDDTPPVMQVADATAQQVLDHNKLPLLPNKTGLITFQDPQDPSRQAHYQFHLQDRLGGCGPTCPVFNGAGDQPGSSGIDWAKSKLSYVRFDTVEQLKQGRPGRQESVSLNENAGPGTADVTFHESGLYQISSLALTAKDRAGNTLNQSQVWTAADQPKYDYVLVVGADYQPTAQLDVRDQAGNPASQDHLGPGGSAFYHRGSVQVKVSVNDHWFALSKGDQGGACPTIEGRVGGVASDDQQTFTSDICQLTQPDQSGQPDLWTATYTLPSAPGDSQGRPIEGAYQLHFSYTAAGGASVSADQTLGIDYSGPAVGLSDQANAELKRTHLVRLDDGTTVLATHPAADGQPAAGSQSQVELSLAEVRGCSSNCPPVQAGQGDQAGTSGVDWQSVNLTYVRYDNLKDARAAIAGSPNAPQGQSVTVALKDTQAAAQVTFAEDGVYPTEQMMISAKDQAGNSLSEYLWSKYSGKAYQLLLVQGPKAKAQVELRLEDAPGNPASEDHLGPGGASFYHRGSLTVNLRVNDPSFDVNRRILGSNAAPYSPV</sequence>